<gene>
    <name evidence="2" type="ORF">L873DRAFT_1805567</name>
</gene>
<feature type="region of interest" description="Disordered" evidence="1">
    <location>
        <begin position="107"/>
        <end position="157"/>
    </location>
</feature>
<feature type="compositionally biased region" description="Polar residues" evidence="1">
    <location>
        <begin position="177"/>
        <end position="200"/>
    </location>
</feature>
<proteinExistence type="predicted"/>
<feature type="compositionally biased region" description="Basic residues" evidence="1">
    <location>
        <begin position="292"/>
        <end position="308"/>
    </location>
</feature>
<protein>
    <submittedName>
        <fullName evidence="2">Uncharacterized protein</fullName>
    </submittedName>
</protein>
<feature type="compositionally biased region" description="Polar residues" evidence="1">
    <location>
        <begin position="261"/>
        <end position="273"/>
    </location>
</feature>
<feature type="compositionally biased region" description="Basic and acidic residues" evidence="1">
    <location>
        <begin position="112"/>
        <end position="129"/>
    </location>
</feature>
<organism evidence="2 3">
    <name type="scientific">Choiromyces venosus 120613-1</name>
    <dbReference type="NCBI Taxonomy" id="1336337"/>
    <lineage>
        <taxon>Eukaryota</taxon>
        <taxon>Fungi</taxon>
        <taxon>Dikarya</taxon>
        <taxon>Ascomycota</taxon>
        <taxon>Pezizomycotina</taxon>
        <taxon>Pezizomycetes</taxon>
        <taxon>Pezizales</taxon>
        <taxon>Tuberaceae</taxon>
        <taxon>Choiromyces</taxon>
    </lineage>
</organism>
<sequence>MEDPREIAWKSRLGYHSRTSAVRIAFKASYAQAIPTARREQYYKAKLPELTKWVAKKCALEQSGSNDEGDECLTLEAIEVEDQEQAVATGPEEHALGHEPVGLMVLSDDEKDTPAVKEKLPPTEKEASKAKPLTAPKAKEPVTNSTAPPKRNKRLRTEIERLLDVNWGGNSTAILESLNKNGSANPSSNFLSPQLTNGETDSGPAAKRTRSKRNSLQGSTKSSNLPQESTETLPAKATKPPARRSLPSSLQTPLSDKPHQLNPNVTLSESRNIPSVHLTKPPVPTTNNQQKPKLHRTSKSKPKSKPHTTSKNPVTQTYLPTDHTVIPFQINVIFNRYPALYRLPRRQKRLDSPKLDIRSLIYRCRKAARNALAVAGKKGKGESEEKGESRENKVIGGDKIVFLRRNVAKGKCVWSGK</sequence>
<dbReference type="OrthoDB" id="5395211at2759"/>
<keyword evidence="3" id="KW-1185">Reference proteome</keyword>
<evidence type="ECO:0000313" key="2">
    <source>
        <dbReference type="EMBL" id="RPB00140.1"/>
    </source>
</evidence>
<evidence type="ECO:0000313" key="3">
    <source>
        <dbReference type="Proteomes" id="UP000276215"/>
    </source>
</evidence>
<reference evidence="2 3" key="1">
    <citation type="journal article" date="2018" name="Nat. Ecol. Evol.">
        <title>Pezizomycetes genomes reveal the molecular basis of ectomycorrhizal truffle lifestyle.</title>
        <authorList>
            <person name="Murat C."/>
            <person name="Payen T."/>
            <person name="Noel B."/>
            <person name="Kuo A."/>
            <person name="Morin E."/>
            <person name="Chen J."/>
            <person name="Kohler A."/>
            <person name="Krizsan K."/>
            <person name="Balestrini R."/>
            <person name="Da Silva C."/>
            <person name="Montanini B."/>
            <person name="Hainaut M."/>
            <person name="Levati E."/>
            <person name="Barry K.W."/>
            <person name="Belfiori B."/>
            <person name="Cichocki N."/>
            <person name="Clum A."/>
            <person name="Dockter R.B."/>
            <person name="Fauchery L."/>
            <person name="Guy J."/>
            <person name="Iotti M."/>
            <person name="Le Tacon F."/>
            <person name="Lindquist E.A."/>
            <person name="Lipzen A."/>
            <person name="Malagnac F."/>
            <person name="Mello A."/>
            <person name="Molinier V."/>
            <person name="Miyauchi S."/>
            <person name="Poulain J."/>
            <person name="Riccioni C."/>
            <person name="Rubini A."/>
            <person name="Sitrit Y."/>
            <person name="Splivallo R."/>
            <person name="Traeger S."/>
            <person name="Wang M."/>
            <person name="Zifcakova L."/>
            <person name="Wipf D."/>
            <person name="Zambonelli A."/>
            <person name="Paolocci F."/>
            <person name="Nowrousian M."/>
            <person name="Ottonello S."/>
            <person name="Baldrian P."/>
            <person name="Spatafora J.W."/>
            <person name="Henrissat B."/>
            <person name="Nagy L.G."/>
            <person name="Aury J.M."/>
            <person name="Wincker P."/>
            <person name="Grigoriev I.V."/>
            <person name="Bonfante P."/>
            <person name="Martin F.M."/>
        </authorList>
    </citation>
    <scope>NUCLEOTIDE SEQUENCE [LARGE SCALE GENOMIC DNA]</scope>
    <source>
        <strain evidence="2 3">120613-1</strain>
    </source>
</reference>
<accession>A0A3N4JPE0</accession>
<dbReference type="EMBL" id="ML120382">
    <property type="protein sequence ID" value="RPB00140.1"/>
    <property type="molecule type" value="Genomic_DNA"/>
</dbReference>
<feature type="region of interest" description="Disordered" evidence="1">
    <location>
        <begin position="177"/>
        <end position="316"/>
    </location>
</feature>
<feature type="compositionally biased region" description="Polar residues" evidence="1">
    <location>
        <begin position="214"/>
        <end position="232"/>
    </location>
</feature>
<name>A0A3N4JPE0_9PEZI</name>
<dbReference type="Proteomes" id="UP000276215">
    <property type="component" value="Unassembled WGS sequence"/>
</dbReference>
<dbReference type="AlphaFoldDB" id="A0A3N4JPE0"/>
<evidence type="ECO:0000256" key="1">
    <source>
        <dbReference type="SAM" id="MobiDB-lite"/>
    </source>
</evidence>